<keyword evidence="4" id="KW-0238">DNA-binding</keyword>
<dbReference type="EMBL" id="JARGEQ010000126">
    <property type="protein sequence ID" value="MDF1587362.1"/>
    <property type="molecule type" value="Genomic_DNA"/>
</dbReference>
<dbReference type="CDD" id="cd17574">
    <property type="entry name" value="REC_OmpR"/>
    <property type="match status" value="1"/>
</dbReference>
<organism evidence="8 9">
    <name type="scientific">Marinimicrococcus flavescens</name>
    <dbReference type="NCBI Taxonomy" id="3031815"/>
    <lineage>
        <taxon>Bacteria</taxon>
        <taxon>Pseudomonadati</taxon>
        <taxon>Pseudomonadota</taxon>
        <taxon>Alphaproteobacteria</taxon>
        <taxon>Geminicoccales</taxon>
        <taxon>Geminicoccaceae</taxon>
        <taxon>Marinimicrococcus</taxon>
    </lineage>
</organism>
<feature type="modified residue" description="4-aspartylphosphate" evidence="6">
    <location>
        <position position="53"/>
    </location>
</feature>
<dbReference type="InterPro" id="IPR050595">
    <property type="entry name" value="Bact_response_regulator"/>
</dbReference>
<evidence type="ECO:0000256" key="3">
    <source>
        <dbReference type="ARBA" id="ARBA00023015"/>
    </source>
</evidence>
<protein>
    <submittedName>
        <fullName evidence="8">Response regulator</fullName>
    </submittedName>
</protein>
<dbReference type="SUPFAM" id="SSF52172">
    <property type="entry name" value="CheY-like"/>
    <property type="match status" value="1"/>
</dbReference>
<keyword evidence="5" id="KW-0804">Transcription</keyword>
<dbReference type="InterPro" id="IPR011006">
    <property type="entry name" value="CheY-like_superfamily"/>
</dbReference>
<reference evidence="8 9" key="1">
    <citation type="submission" date="2023-03" db="EMBL/GenBank/DDBJ databases">
        <title>YIM 152171 draft genome.</title>
        <authorList>
            <person name="Yang Z."/>
        </authorList>
    </citation>
    <scope>NUCLEOTIDE SEQUENCE [LARGE SCALE GENOMIC DNA]</scope>
    <source>
        <strain evidence="8 9">YIM 152171</strain>
    </source>
</reference>
<evidence type="ECO:0000256" key="2">
    <source>
        <dbReference type="ARBA" id="ARBA00023012"/>
    </source>
</evidence>
<evidence type="ECO:0000256" key="6">
    <source>
        <dbReference type="PROSITE-ProRule" id="PRU00169"/>
    </source>
</evidence>
<evidence type="ECO:0000256" key="1">
    <source>
        <dbReference type="ARBA" id="ARBA00022553"/>
    </source>
</evidence>
<evidence type="ECO:0000259" key="7">
    <source>
        <dbReference type="PROSITE" id="PS50110"/>
    </source>
</evidence>
<keyword evidence="9" id="KW-1185">Reference proteome</keyword>
<dbReference type="GO" id="GO:0003677">
    <property type="term" value="F:DNA binding"/>
    <property type="evidence" value="ECO:0007669"/>
    <property type="project" value="UniProtKB-KW"/>
</dbReference>
<name>A0AAP4D6B8_9PROT</name>
<gene>
    <name evidence="8" type="ORF">PZ740_13325</name>
</gene>
<dbReference type="FunFam" id="3.40.50.2300:FF:000001">
    <property type="entry name" value="DNA-binding response regulator PhoB"/>
    <property type="match status" value="1"/>
</dbReference>
<dbReference type="GO" id="GO:0000160">
    <property type="term" value="P:phosphorelay signal transduction system"/>
    <property type="evidence" value="ECO:0007669"/>
    <property type="project" value="UniProtKB-KW"/>
</dbReference>
<evidence type="ECO:0000256" key="5">
    <source>
        <dbReference type="ARBA" id="ARBA00023163"/>
    </source>
</evidence>
<accession>A0AAP4D6B8</accession>
<dbReference type="Pfam" id="PF00072">
    <property type="entry name" value="Response_reg"/>
    <property type="match status" value="1"/>
</dbReference>
<dbReference type="SMART" id="SM00448">
    <property type="entry name" value="REC"/>
    <property type="match status" value="1"/>
</dbReference>
<dbReference type="Proteomes" id="UP001301140">
    <property type="component" value="Unassembled WGS sequence"/>
</dbReference>
<dbReference type="PANTHER" id="PTHR44591">
    <property type="entry name" value="STRESS RESPONSE REGULATOR PROTEIN 1"/>
    <property type="match status" value="1"/>
</dbReference>
<keyword evidence="3" id="KW-0805">Transcription regulation</keyword>
<sequence>MTKRVLVVDDEPNIVLSLEFLMKRAGFEVAVARNGSEALAALEGSPPHLLLLDVMMPELDGFEVCERVRARPDWKDTKIIMLTARGREQERERGLALGADAYVTKPFSTRELVEQVRLMLGES</sequence>
<dbReference type="Gene3D" id="3.40.50.2300">
    <property type="match status" value="1"/>
</dbReference>
<keyword evidence="1 6" id="KW-0597">Phosphoprotein</keyword>
<feature type="domain" description="Response regulatory" evidence="7">
    <location>
        <begin position="4"/>
        <end position="120"/>
    </location>
</feature>
<dbReference type="InterPro" id="IPR001789">
    <property type="entry name" value="Sig_transdc_resp-reg_receiver"/>
</dbReference>
<comment type="caution">
    <text evidence="8">The sequence shown here is derived from an EMBL/GenBank/DDBJ whole genome shotgun (WGS) entry which is preliminary data.</text>
</comment>
<proteinExistence type="predicted"/>
<evidence type="ECO:0000256" key="4">
    <source>
        <dbReference type="ARBA" id="ARBA00023125"/>
    </source>
</evidence>
<keyword evidence="2" id="KW-0902">Two-component regulatory system</keyword>
<dbReference type="RefSeq" id="WP_327789780.1">
    <property type="nucleotide sequence ID" value="NZ_JARGEQ010000126.1"/>
</dbReference>
<evidence type="ECO:0000313" key="8">
    <source>
        <dbReference type="EMBL" id="MDF1587362.1"/>
    </source>
</evidence>
<dbReference type="PROSITE" id="PS50110">
    <property type="entry name" value="RESPONSE_REGULATORY"/>
    <property type="match status" value="1"/>
</dbReference>
<evidence type="ECO:0000313" key="9">
    <source>
        <dbReference type="Proteomes" id="UP001301140"/>
    </source>
</evidence>
<dbReference type="AlphaFoldDB" id="A0AAP4D6B8"/>
<dbReference type="PANTHER" id="PTHR44591:SF3">
    <property type="entry name" value="RESPONSE REGULATORY DOMAIN-CONTAINING PROTEIN"/>
    <property type="match status" value="1"/>
</dbReference>